<name>A0AAU8FX69_9MICO</name>
<evidence type="ECO:0000313" key="1">
    <source>
        <dbReference type="EMBL" id="XCH29217.1"/>
    </source>
</evidence>
<gene>
    <name evidence="1" type="ORF">ABRQ22_16745</name>
</gene>
<proteinExistence type="predicted"/>
<dbReference type="EMBL" id="CP159290">
    <property type="protein sequence ID" value="XCH29217.1"/>
    <property type="molecule type" value="Genomic_DNA"/>
</dbReference>
<accession>A0AAU8FX69</accession>
<sequence>MTAPKKTSRTEADRRAVQPLVWLTKLRDHRVPNKSPTLLGTAAVLVTYADSSNPGRPIWAGNKTIDDRMGLSAGGRGKSAEASIRKLRDWGFLVAVNPRDYPEVSELQALDRRKLVYVLTTP</sequence>
<dbReference type="RefSeq" id="WP_353707540.1">
    <property type="nucleotide sequence ID" value="NZ_CP159290.1"/>
</dbReference>
<organism evidence="1">
    <name type="scientific">Cellulosimicrobium sp. ES-005</name>
    <dbReference type="NCBI Taxonomy" id="3163031"/>
    <lineage>
        <taxon>Bacteria</taxon>
        <taxon>Bacillati</taxon>
        <taxon>Actinomycetota</taxon>
        <taxon>Actinomycetes</taxon>
        <taxon>Micrococcales</taxon>
        <taxon>Promicromonosporaceae</taxon>
        <taxon>Cellulosimicrobium</taxon>
    </lineage>
</organism>
<reference evidence="1" key="1">
    <citation type="submission" date="2024-06" db="EMBL/GenBank/DDBJ databases">
        <title>Complete genome sequence of the cellulolytic actinobacterium, Cellulosimicrobium ES-005.</title>
        <authorList>
            <person name="Matthews C.T."/>
            <person name="Underwood K.D."/>
            <person name="Ghanchi K.M."/>
            <person name="Fields S.D."/>
            <person name="Gardner S.G."/>
        </authorList>
    </citation>
    <scope>NUCLEOTIDE SEQUENCE</scope>
    <source>
        <strain evidence="1">ES-005</strain>
    </source>
</reference>
<dbReference type="AlphaFoldDB" id="A0AAU8FX69"/>
<protein>
    <submittedName>
        <fullName evidence="1">Uncharacterized protein</fullName>
    </submittedName>
</protein>